<protein>
    <recommendedName>
        <fullName evidence="3">Dodecin domain-containing protein</fullName>
    </recommendedName>
</protein>
<dbReference type="Gene3D" id="3.30.1660.10">
    <property type="entry name" value="Flavin-binding protein dodecin"/>
    <property type="match status" value="1"/>
</dbReference>
<gene>
    <name evidence="1" type="ORF">SAMN02799615_00097</name>
</gene>
<dbReference type="Proteomes" id="UP000199477">
    <property type="component" value="Unassembled WGS sequence"/>
</dbReference>
<proteinExistence type="predicted"/>
<evidence type="ECO:0000313" key="1">
    <source>
        <dbReference type="EMBL" id="SFE01508.1"/>
    </source>
</evidence>
<sequence>MNEVAKIIEISAASPQSLEDAVQSGLRKVAVTIDKIQGAWVSDIKVRTTPGGDITEWRACLRVSFIVD</sequence>
<dbReference type="InterPro" id="IPR036694">
    <property type="entry name" value="Dodecin-like_sf"/>
</dbReference>
<dbReference type="EMBL" id="FONH01000001">
    <property type="protein sequence ID" value="SFE01508.1"/>
    <property type="molecule type" value="Genomic_DNA"/>
</dbReference>
<dbReference type="InterPro" id="IPR009923">
    <property type="entry name" value="Dodecin"/>
</dbReference>
<dbReference type="SUPFAM" id="SSF89807">
    <property type="entry name" value="Dodecin-like"/>
    <property type="match status" value="1"/>
</dbReference>
<dbReference type="STRING" id="500610.SAMN02799615_00097"/>
<name>A0A1I1X4F9_9GAMM</name>
<evidence type="ECO:0008006" key="3">
    <source>
        <dbReference type="Google" id="ProtNLM"/>
    </source>
</evidence>
<dbReference type="Pfam" id="PF07311">
    <property type="entry name" value="Dodecin"/>
    <property type="match status" value="1"/>
</dbReference>
<reference evidence="2" key="1">
    <citation type="submission" date="2016-10" db="EMBL/GenBank/DDBJ databases">
        <authorList>
            <person name="Varghese N."/>
            <person name="Submissions S."/>
        </authorList>
    </citation>
    <scope>NUCLEOTIDE SEQUENCE [LARGE SCALE GENOMIC DNA]</scope>
    <source>
        <strain evidence="2">UNC178MFTsu3.1</strain>
    </source>
</reference>
<dbReference type="InterPro" id="IPR025543">
    <property type="entry name" value="Dodecin-like"/>
</dbReference>
<dbReference type="AlphaFoldDB" id="A0A1I1X4F9"/>
<accession>A0A1I1X4F9</accession>
<keyword evidence="2" id="KW-1185">Reference proteome</keyword>
<evidence type="ECO:0000313" key="2">
    <source>
        <dbReference type="Proteomes" id="UP000199477"/>
    </source>
</evidence>
<organism evidence="1 2">
    <name type="scientific">Dyella marensis</name>
    <dbReference type="NCBI Taxonomy" id="500610"/>
    <lineage>
        <taxon>Bacteria</taxon>
        <taxon>Pseudomonadati</taxon>
        <taxon>Pseudomonadota</taxon>
        <taxon>Gammaproteobacteria</taxon>
        <taxon>Lysobacterales</taxon>
        <taxon>Rhodanobacteraceae</taxon>
        <taxon>Dyella</taxon>
    </lineage>
</organism>